<organism evidence="3 4">
    <name type="scientific">Stenotrophomonas rhizophila</name>
    <dbReference type="NCBI Taxonomy" id="216778"/>
    <lineage>
        <taxon>Bacteria</taxon>
        <taxon>Pseudomonadati</taxon>
        <taxon>Pseudomonadota</taxon>
        <taxon>Gammaproteobacteria</taxon>
        <taxon>Lysobacterales</taxon>
        <taxon>Lysobacteraceae</taxon>
        <taxon>Stenotrophomonas</taxon>
    </lineage>
</organism>
<dbReference type="AlphaFoldDB" id="A0A7V7YDC4"/>
<reference evidence="3 4" key="1">
    <citation type="submission" date="2019-10" db="EMBL/GenBank/DDBJ databases">
        <title>Halotolerant bacteria associated to Saharan-endemic halophytes Stipa tenacissima L. and Atriplex halimus L mitigate salt stress and promote growth of tomato plants.</title>
        <authorList>
            <person name="Dif G."/>
        </authorList>
    </citation>
    <scope>NUCLEOTIDE SEQUENCE [LARGE SCALE GENOMIC DNA]</scope>
    <source>
        <strain evidence="3 4">IS26</strain>
    </source>
</reference>
<dbReference type="EMBL" id="WELC01000027">
    <property type="protein sequence ID" value="KAB7628665.1"/>
    <property type="molecule type" value="Genomic_DNA"/>
</dbReference>
<feature type="region of interest" description="Disordered" evidence="1">
    <location>
        <begin position="143"/>
        <end position="163"/>
    </location>
</feature>
<keyword evidence="2" id="KW-0732">Signal</keyword>
<name>A0A7V7YDC4_9GAMM</name>
<evidence type="ECO:0000256" key="1">
    <source>
        <dbReference type="SAM" id="MobiDB-lite"/>
    </source>
</evidence>
<feature type="signal peptide" evidence="2">
    <location>
        <begin position="1"/>
        <end position="27"/>
    </location>
</feature>
<evidence type="ECO:0000313" key="4">
    <source>
        <dbReference type="Proteomes" id="UP000449004"/>
    </source>
</evidence>
<protein>
    <submittedName>
        <fullName evidence="3">Uncharacterized protein</fullName>
    </submittedName>
</protein>
<gene>
    <name evidence="3" type="ORF">F9K92_16830</name>
</gene>
<accession>A0A7V7YDC4</accession>
<dbReference type="RefSeq" id="WP_152154252.1">
    <property type="nucleotide sequence ID" value="NZ_WELC01000027.1"/>
</dbReference>
<sequence length="346" mass="36728">MSSRSSSRFATAAAIVLVMVSALPAQANPAASFQRDLVELLECRASPATMQAVTTALRGARYGTPQERPAHRKGWSFTRSGDEEHATTLIDMPVTLTAHGITTHRVVADDMGFSIPIDAGQRARIVGENGLRHRSNTLREPFQVWSPPEASGDASSPGGIVVSSDGEGYRVGCDYPGPMREARVPPRLRETATASDVGAALECRADDAAMQRIANLWERVSELSPLAWPDNVRAVAEHEYLADGQEMPVMVITLEQPVALKGLAATSLVLAYGGYVAADMGDAPLKAVLDATGLGAADRQAEGHWMREASREASSGYTRVQAFSVISTDGGAVLAGCMTSEVRSAH</sequence>
<evidence type="ECO:0000256" key="2">
    <source>
        <dbReference type="SAM" id="SignalP"/>
    </source>
</evidence>
<proteinExistence type="predicted"/>
<dbReference type="Proteomes" id="UP000449004">
    <property type="component" value="Unassembled WGS sequence"/>
</dbReference>
<evidence type="ECO:0000313" key="3">
    <source>
        <dbReference type="EMBL" id="KAB7628665.1"/>
    </source>
</evidence>
<comment type="caution">
    <text evidence="3">The sequence shown here is derived from an EMBL/GenBank/DDBJ whole genome shotgun (WGS) entry which is preliminary data.</text>
</comment>
<feature type="chain" id="PRO_5031048250" evidence="2">
    <location>
        <begin position="28"/>
        <end position="346"/>
    </location>
</feature>